<evidence type="ECO:0000313" key="3">
    <source>
        <dbReference type="Proteomes" id="UP000652430"/>
    </source>
</evidence>
<proteinExistence type="predicted"/>
<organism evidence="2 3">
    <name type="scientific">Sphingomonas glacialis</name>
    <dbReference type="NCBI Taxonomy" id="658225"/>
    <lineage>
        <taxon>Bacteria</taxon>
        <taxon>Pseudomonadati</taxon>
        <taxon>Pseudomonadota</taxon>
        <taxon>Alphaproteobacteria</taxon>
        <taxon>Sphingomonadales</taxon>
        <taxon>Sphingomonadaceae</taxon>
        <taxon>Sphingomonas</taxon>
    </lineage>
</organism>
<feature type="signal peptide" evidence="1">
    <location>
        <begin position="1"/>
        <end position="20"/>
    </location>
</feature>
<dbReference type="RefSeq" id="WP_189676918.1">
    <property type="nucleotide sequence ID" value="NZ_BNAQ01000004.1"/>
</dbReference>
<evidence type="ECO:0000313" key="2">
    <source>
        <dbReference type="EMBL" id="GHH21365.1"/>
    </source>
</evidence>
<dbReference type="EMBL" id="BNAQ01000004">
    <property type="protein sequence ID" value="GHH21365.1"/>
    <property type="molecule type" value="Genomic_DNA"/>
</dbReference>
<feature type="chain" id="PRO_5046259374" evidence="1">
    <location>
        <begin position="21"/>
        <end position="173"/>
    </location>
</feature>
<keyword evidence="3" id="KW-1185">Reference proteome</keyword>
<reference evidence="3" key="1">
    <citation type="journal article" date="2019" name="Int. J. Syst. Evol. Microbiol.">
        <title>The Global Catalogue of Microorganisms (GCM) 10K type strain sequencing project: providing services to taxonomists for standard genome sequencing and annotation.</title>
        <authorList>
            <consortium name="The Broad Institute Genomics Platform"/>
            <consortium name="The Broad Institute Genome Sequencing Center for Infectious Disease"/>
            <person name="Wu L."/>
            <person name="Ma J."/>
        </authorList>
    </citation>
    <scope>NUCLEOTIDE SEQUENCE [LARGE SCALE GENOMIC DNA]</scope>
    <source>
        <strain evidence="3">CGMCC 1.8957</strain>
    </source>
</reference>
<protein>
    <submittedName>
        <fullName evidence="2">Uncharacterized protein</fullName>
    </submittedName>
</protein>
<keyword evidence="1" id="KW-0732">Signal</keyword>
<gene>
    <name evidence="2" type="ORF">GCM10008023_30300</name>
</gene>
<dbReference type="Proteomes" id="UP000652430">
    <property type="component" value="Unassembled WGS sequence"/>
</dbReference>
<accession>A0ABQ3LRV8</accession>
<evidence type="ECO:0000256" key="1">
    <source>
        <dbReference type="SAM" id="SignalP"/>
    </source>
</evidence>
<comment type="caution">
    <text evidence="2">The sequence shown here is derived from an EMBL/GenBank/DDBJ whole genome shotgun (WGS) entry which is preliminary data.</text>
</comment>
<sequence>MIGLGLLAVAAVHMCPVANARYVLRSNPGVTLHFENAPINDDWPQGVVVAIHGVKTGRTSYWLPWYGGTDGGRHIRGTALLDRSKDLEAQRRVERRGDLDFFLLDSRYRFLSSLPKRGSAAPAHLLIPNLDLWHFFDAAGQRDDSPRAFFDLVGCHRSTAHDRGKDAILPSVA</sequence>
<name>A0ABQ3LRV8_9SPHN</name>